<feature type="region of interest" description="Disordered" evidence="1">
    <location>
        <begin position="813"/>
        <end position="850"/>
    </location>
</feature>
<evidence type="ECO:0000256" key="1">
    <source>
        <dbReference type="SAM" id="MobiDB-lite"/>
    </source>
</evidence>
<dbReference type="NCBIfam" id="TIGR04393">
    <property type="entry name" value="rpt_T5SS_PEPC"/>
    <property type="match status" value="3"/>
</dbReference>
<feature type="domain" description="Autotransporter" evidence="2">
    <location>
        <begin position="932"/>
        <end position="1207"/>
    </location>
</feature>
<comment type="caution">
    <text evidence="3">The sequence shown here is derived from an EMBL/GenBank/DDBJ whole genome shotgun (WGS) entry which is preliminary data.</text>
</comment>
<dbReference type="Gene3D" id="2.40.128.130">
    <property type="entry name" value="Autotransporter beta-domain"/>
    <property type="match status" value="1"/>
</dbReference>
<dbReference type="SMART" id="SM00869">
    <property type="entry name" value="Autotransporter"/>
    <property type="match status" value="1"/>
</dbReference>
<dbReference type="InterPro" id="IPR024973">
    <property type="entry name" value="ESPR"/>
</dbReference>
<name>A0ABT3K0G2_9XANT</name>
<reference evidence="3 4" key="1">
    <citation type="submission" date="2022-10" db="EMBL/GenBank/DDBJ databases">
        <title>Xanthomonas sp. H13-6.</title>
        <authorList>
            <person name="Liu X."/>
            <person name="Deng Z."/>
            <person name="Jiang Y."/>
            <person name="Yu T."/>
            <person name="Ai J."/>
        </authorList>
    </citation>
    <scope>NUCLEOTIDE SEQUENCE [LARGE SCALE GENOMIC DNA]</scope>
    <source>
        <strain evidence="3 4">H13-6</strain>
    </source>
</reference>
<evidence type="ECO:0000313" key="4">
    <source>
        <dbReference type="Proteomes" id="UP001209922"/>
    </source>
</evidence>
<keyword evidence="4" id="KW-1185">Reference proteome</keyword>
<evidence type="ECO:0000259" key="2">
    <source>
        <dbReference type="PROSITE" id="PS51208"/>
    </source>
</evidence>
<protein>
    <submittedName>
        <fullName evidence="3">Autotransporter domain-containing protein</fullName>
    </submittedName>
</protein>
<evidence type="ECO:0000313" key="3">
    <source>
        <dbReference type="EMBL" id="MCW4474218.1"/>
    </source>
</evidence>
<dbReference type="InterPro" id="IPR030895">
    <property type="entry name" value="T5SS_PEPC_rpt"/>
</dbReference>
<proteinExistence type="predicted"/>
<feature type="compositionally biased region" description="Pro residues" evidence="1">
    <location>
        <begin position="818"/>
        <end position="850"/>
    </location>
</feature>
<sequence>MNRIYRLVFNRKLNVMQVASELACGHASGATGRPATFRPTVLGSAIAILLGIGVAPEAFAVDTVLEGNHVEEDTVVYNDDLIIGQNNDGSLVIRGNGNVTASSVDNRTSLGYNAGVTGRLSVEGADARLLITGLFAVGRGGNGELSVTDGAQARVDDAIRVGQLAGSSGKVLVSGVGSHLSSRWLDVGTNGTGELTIIDGGVVDVESASSANLPDVYIGHRGKGTLTIDGAGSALNVNSRGMSIGNNAQGDATLSNGASLTVARYLAVGVDSGGRGTLDVSGGSSVAAGSMTIGQGLSDGGTVVFRGASTGDIAGELTLSSSQEGELSIIEGSKVTAGSLVMDAFGGNIAREKTGKLVVDASRLDVTGLLSVTGKTSFINGATIDSGSAEVRDSGEKAIHALTIDGPATRWTNSGLLSVRSGMNITGGAVVTTDTARIWDSSNYFRLPEASGRIEALEVSGAGSRLVVLNGLQFSSSSTATRGGQLVVSAGGEVDTGAADIDAGPSSLLVIGAGWGTGEFAQAKSAGTLTGTGTIHLDDGAEVVFNHTEDGYRFDRTLASNGERLNEANGGIRNIAGTTVLGGDLGGFGGDIRVSGGKLILDSDTFTYGNTDRDGPNTSWEWQKVWVTGGELEINGKAGVLYADTGKQSSYTERSSLVAVATGGVLSGTGRSGSVEVLDGGIISPGGSQIGTYSIDGYLSINGTSNMSGYPRDVGTGYGKSFYDVDIAGDGRSDLLKVSGPVNIGSSVWKDETGVRVTALDPQTSYQDGKTYVIIDAAGGVNGTFTDVTTKSAFLTPTLSYTANTVVLGIAVASTNPGPNPDPDPDPGTNPNPNPNPGTDPDPGTANPPPVFGAAALTGNQVATAAALDTLVQSGEALALYNNLLMHSADEARLAFDALSGDSHPNTRALLLQDRFLPDAIDRTLRSGEGDDAAGGVTAWVSTGGGHATLDSDGNAAEARSSGFGAAAGVDWQLGEAWRLGAAIGYQDATLSTRARSAETDMDGRYAGVYFDGAFGNAYVRGGGVYADYDLDTRRAVYTANAPLQHVAGDTSATAVTFFAEAGLDVEFDGWRLSPYLNLAHTRLESDAFSEMGGSAALAVDAQKDEWWSATLGARATWEIADDAELSLGLGWQHAGGDETLYSRHRLLAGSNDFVVQGVPLARNVGLAEVGVVVNASERSRLRFGAHVRSGDGLSDIGGHVDWQFRF</sequence>
<dbReference type="PROSITE" id="PS51208">
    <property type="entry name" value="AUTOTRANSPORTER"/>
    <property type="match status" value="1"/>
</dbReference>
<dbReference type="InterPro" id="IPR036709">
    <property type="entry name" value="Autotransporte_beta_dom_sf"/>
</dbReference>
<dbReference type="Pfam" id="PF13018">
    <property type="entry name" value="ESPR"/>
    <property type="match status" value="1"/>
</dbReference>
<organism evidence="3 4">
    <name type="scientific">Xanthomonas chitinilytica</name>
    <dbReference type="NCBI Taxonomy" id="2989819"/>
    <lineage>
        <taxon>Bacteria</taxon>
        <taxon>Pseudomonadati</taxon>
        <taxon>Pseudomonadota</taxon>
        <taxon>Gammaproteobacteria</taxon>
        <taxon>Lysobacterales</taxon>
        <taxon>Lysobacteraceae</taxon>
        <taxon>Xanthomonas</taxon>
    </lineage>
</organism>
<gene>
    <name evidence="3" type="ORF">OK345_17155</name>
</gene>
<accession>A0ABT3K0G2</accession>
<dbReference type="Proteomes" id="UP001209922">
    <property type="component" value="Unassembled WGS sequence"/>
</dbReference>
<dbReference type="SUPFAM" id="SSF103515">
    <property type="entry name" value="Autotransporter"/>
    <property type="match status" value="1"/>
</dbReference>
<dbReference type="RefSeq" id="WP_265129220.1">
    <property type="nucleotide sequence ID" value="NZ_JAPCHY010000020.1"/>
</dbReference>
<dbReference type="InterPro" id="IPR005546">
    <property type="entry name" value="Autotransporte_beta"/>
</dbReference>
<dbReference type="EMBL" id="JAPCHY010000020">
    <property type="protein sequence ID" value="MCW4474218.1"/>
    <property type="molecule type" value="Genomic_DNA"/>
</dbReference>
<dbReference type="Pfam" id="PF03797">
    <property type="entry name" value="Autotransporter"/>
    <property type="match status" value="1"/>
</dbReference>